<dbReference type="AlphaFoldDB" id="A0A382NCX1"/>
<accession>A0A382NCX1</accession>
<evidence type="ECO:0000313" key="1">
    <source>
        <dbReference type="EMBL" id="SVC58097.1"/>
    </source>
</evidence>
<sequence>MVESTLSTKNKNKLTIIEKETTTKVEPFNSAQFGHETFDISILTSEKKVFILFILSHQSKINLEGYLLQE</sequence>
<protein>
    <submittedName>
        <fullName evidence="1">Uncharacterized protein</fullName>
    </submittedName>
</protein>
<reference evidence="1" key="1">
    <citation type="submission" date="2018-05" db="EMBL/GenBank/DDBJ databases">
        <authorList>
            <person name="Lanie J.A."/>
            <person name="Ng W.-L."/>
            <person name="Kazmierczak K.M."/>
            <person name="Andrzejewski T.M."/>
            <person name="Davidsen T.M."/>
            <person name="Wayne K.J."/>
            <person name="Tettelin H."/>
            <person name="Glass J.I."/>
            <person name="Rusch D."/>
            <person name="Podicherti R."/>
            <person name="Tsui H.-C.T."/>
            <person name="Winkler M.E."/>
        </authorList>
    </citation>
    <scope>NUCLEOTIDE SEQUENCE</scope>
</reference>
<proteinExistence type="predicted"/>
<dbReference type="EMBL" id="UINC01099093">
    <property type="protein sequence ID" value="SVC58097.1"/>
    <property type="molecule type" value="Genomic_DNA"/>
</dbReference>
<name>A0A382NCX1_9ZZZZ</name>
<gene>
    <name evidence="1" type="ORF">METZ01_LOCUS310951</name>
</gene>
<organism evidence="1">
    <name type="scientific">marine metagenome</name>
    <dbReference type="NCBI Taxonomy" id="408172"/>
    <lineage>
        <taxon>unclassified sequences</taxon>
        <taxon>metagenomes</taxon>
        <taxon>ecological metagenomes</taxon>
    </lineage>
</organism>